<name>A0ABP0XFW5_9BRYO</name>
<dbReference type="Gene3D" id="3.40.50.11350">
    <property type="match status" value="1"/>
</dbReference>
<evidence type="ECO:0000313" key="3">
    <source>
        <dbReference type="Proteomes" id="UP001497444"/>
    </source>
</evidence>
<keyword evidence="3" id="KW-1185">Reference proteome</keyword>
<gene>
    <name evidence="2" type="ORF">CSSPJE1EN1_LOCUS22992</name>
</gene>
<dbReference type="PANTHER" id="PTHR13132">
    <property type="entry name" value="ALPHA- 1,6 -FUCOSYLTRANSFERASE"/>
    <property type="match status" value="1"/>
</dbReference>
<evidence type="ECO:0000259" key="1">
    <source>
        <dbReference type="Pfam" id="PF19745"/>
    </source>
</evidence>
<reference evidence="2" key="1">
    <citation type="submission" date="2024-02" db="EMBL/GenBank/DDBJ databases">
        <authorList>
            <consortium name="ELIXIR-Norway"/>
            <consortium name="Elixir Norway"/>
        </authorList>
    </citation>
    <scope>NUCLEOTIDE SEQUENCE</scope>
</reference>
<dbReference type="InterPro" id="IPR045573">
    <property type="entry name" value="Fut8_N_cat"/>
</dbReference>
<dbReference type="EMBL" id="OZ020103">
    <property type="protein sequence ID" value="CAK9277514.1"/>
    <property type="molecule type" value="Genomic_DNA"/>
</dbReference>
<accession>A0ABP0XFW5</accession>
<dbReference type="Pfam" id="PF19745">
    <property type="entry name" value="FUT8_N_cat"/>
    <property type="match status" value="1"/>
</dbReference>
<protein>
    <recommendedName>
        <fullName evidence="1">Alpha-(1,6)-fucosyltransferase N- and catalytic domain-containing protein</fullName>
    </recommendedName>
</protein>
<sequence>MSSLGDEQVGTKCASQSFPPKYWIGRFNEPRNAIDRPIGKQMFGTIAAQQEIWRHQNPSRCDNKKFLLYVMLGWANGIGSTLHVATVALRAALDTDRILVLYPTPNHLWMNGSYCKDFNTLDECYFEPFTSCSVYEIFGGKLEALDSIPDIDIWGVNDQSHLKIIKAHVNTIGSYWHMKAGTPYRFHELLLKSGMHEDNWYHWWRAQAVAYFVRPNVRTLHELDSRRQYLFENKSINAGTISVHIRHNDKWKESPPAADTNYLRLAEELAKKFPDIITIRNIFLSTDDADSINFFQNVTLWSNETKWNVVWTNVSHFSDSAINPMQFKNTIGWTEEFLNSLLNLELALECDAFVGIYTSNWNRLIDELRSTIRCKAHLPYVDVFQGWSLSNFDW</sequence>
<dbReference type="Proteomes" id="UP001497444">
    <property type="component" value="Chromosome 8"/>
</dbReference>
<proteinExistence type="predicted"/>
<evidence type="ECO:0000313" key="2">
    <source>
        <dbReference type="EMBL" id="CAK9277514.1"/>
    </source>
</evidence>
<feature type="domain" description="Alpha-(1,6)-fucosyltransferase N- and catalytic" evidence="1">
    <location>
        <begin position="49"/>
        <end position="292"/>
    </location>
</feature>
<dbReference type="PANTHER" id="PTHR13132:SF29">
    <property type="entry name" value="ALPHA-(1,6)-FUCOSYLTRANSFERASE"/>
    <property type="match status" value="1"/>
</dbReference>
<organism evidence="2 3">
    <name type="scientific">Sphagnum jensenii</name>
    <dbReference type="NCBI Taxonomy" id="128206"/>
    <lineage>
        <taxon>Eukaryota</taxon>
        <taxon>Viridiplantae</taxon>
        <taxon>Streptophyta</taxon>
        <taxon>Embryophyta</taxon>
        <taxon>Bryophyta</taxon>
        <taxon>Sphagnophytina</taxon>
        <taxon>Sphagnopsida</taxon>
        <taxon>Sphagnales</taxon>
        <taxon>Sphagnaceae</taxon>
        <taxon>Sphagnum</taxon>
    </lineage>
</organism>